<accession>A0A7J7MRQ8</accession>
<dbReference type="Proteomes" id="UP000541444">
    <property type="component" value="Unassembled WGS sequence"/>
</dbReference>
<feature type="region of interest" description="Disordered" evidence="1">
    <location>
        <begin position="133"/>
        <end position="196"/>
    </location>
</feature>
<proteinExistence type="predicted"/>
<sequence>MESAIRLRLLFDNRYLSISQKTEGLKRSWLLLKPEFETIFDLESYLVHAFDLGDACPNGLLFSMDGFVVPPFESTQIFKDKDIIRVKRRACTLEDVVRICDEVSSPEDSGIVEKRLVPSGAKLLALEEIENESGGYQSELEENSSDEHDVELSLESPPGRKTTSKKRKSSHKLQSAKRKKIKSSTNDGNDVVTELNQGCHSNGVLSKKKSHKKDKSSKKKGNLIILSTIEVGDRDTNIAQPVPSELRYYYCFVALIHSQCGLSNHYEEFF</sequence>
<evidence type="ECO:0000313" key="3">
    <source>
        <dbReference type="EMBL" id="KAF6157507.1"/>
    </source>
</evidence>
<evidence type="ECO:0000259" key="2">
    <source>
        <dbReference type="Pfam" id="PF15862"/>
    </source>
</evidence>
<dbReference type="GO" id="GO:0015030">
    <property type="term" value="C:Cajal body"/>
    <property type="evidence" value="ECO:0007669"/>
    <property type="project" value="TreeGrafter"/>
</dbReference>
<feature type="compositionally biased region" description="Basic residues" evidence="1">
    <location>
        <begin position="162"/>
        <end position="182"/>
    </location>
</feature>
<feature type="compositionally biased region" description="Polar residues" evidence="1">
    <location>
        <begin position="183"/>
        <end position="196"/>
    </location>
</feature>
<evidence type="ECO:0000313" key="4">
    <source>
        <dbReference type="Proteomes" id="UP000541444"/>
    </source>
</evidence>
<dbReference type="EMBL" id="JACGCM010001275">
    <property type="protein sequence ID" value="KAF6157507.1"/>
    <property type="molecule type" value="Genomic_DNA"/>
</dbReference>
<dbReference type="GO" id="GO:0000387">
    <property type="term" value="P:spliceosomal snRNP assembly"/>
    <property type="evidence" value="ECO:0007669"/>
    <property type="project" value="TreeGrafter"/>
</dbReference>
<protein>
    <recommendedName>
        <fullName evidence="2">Coilin N-terminal domain-containing protein</fullName>
    </recommendedName>
</protein>
<comment type="caution">
    <text evidence="3">The sequence shown here is derived from an EMBL/GenBank/DDBJ whole genome shotgun (WGS) entry which is preliminary data.</text>
</comment>
<dbReference type="InterPro" id="IPR031722">
    <property type="entry name" value="Coilin_N"/>
</dbReference>
<keyword evidence="4" id="KW-1185">Reference proteome</keyword>
<organism evidence="3 4">
    <name type="scientific">Kingdonia uniflora</name>
    <dbReference type="NCBI Taxonomy" id="39325"/>
    <lineage>
        <taxon>Eukaryota</taxon>
        <taxon>Viridiplantae</taxon>
        <taxon>Streptophyta</taxon>
        <taxon>Embryophyta</taxon>
        <taxon>Tracheophyta</taxon>
        <taxon>Spermatophyta</taxon>
        <taxon>Magnoliopsida</taxon>
        <taxon>Ranunculales</taxon>
        <taxon>Circaeasteraceae</taxon>
        <taxon>Kingdonia</taxon>
    </lineage>
</organism>
<feature type="domain" description="Coilin N-terminal" evidence="2">
    <location>
        <begin position="5"/>
        <end position="184"/>
    </location>
</feature>
<name>A0A7J7MRQ8_9MAGN</name>
<dbReference type="Pfam" id="PF15862">
    <property type="entry name" value="Coilin_N"/>
    <property type="match status" value="1"/>
</dbReference>
<dbReference type="GO" id="GO:0030619">
    <property type="term" value="F:U1 snRNA binding"/>
    <property type="evidence" value="ECO:0007669"/>
    <property type="project" value="TreeGrafter"/>
</dbReference>
<reference evidence="3 4" key="1">
    <citation type="journal article" date="2020" name="IScience">
        <title>Genome Sequencing of the Endangered Kingdonia uniflora (Circaeasteraceae, Ranunculales) Reveals Potential Mechanisms of Evolutionary Specialization.</title>
        <authorList>
            <person name="Sun Y."/>
            <person name="Deng T."/>
            <person name="Zhang A."/>
            <person name="Moore M.J."/>
            <person name="Landis J.B."/>
            <person name="Lin N."/>
            <person name="Zhang H."/>
            <person name="Zhang X."/>
            <person name="Huang J."/>
            <person name="Zhang X."/>
            <person name="Sun H."/>
            <person name="Wang H."/>
        </authorList>
    </citation>
    <scope>NUCLEOTIDE SEQUENCE [LARGE SCALE GENOMIC DNA]</scope>
    <source>
        <strain evidence="3">TB1705</strain>
        <tissue evidence="3">Leaf</tissue>
    </source>
</reference>
<dbReference type="PANTHER" id="PTHR15197:SF0">
    <property type="entry name" value="COILIN"/>
    <property type="match status" value="1"/>
</dbReference>
<dbReference type="GO" id="GO:0030620">
    <property type="term" value="F:U2 snRNA binding"/>
    <property type="evidence" value="ECO:0007669"/>
    <property type="project" value="TreeGrafter"/>
</dbReference>
<gene>
    <name evidence="3" type="ORF">GIB67_004445</name>
</gene>
<dbReference type="AlphaFoldDB" id="A0A7J7MRQ8"/>
<dbReference type="OrthoDB" id="74813at2759"/>
<evidence type="ECO:0000256" key="1">
    <source>
        <dbReference type="SAM" id="MobiDB-lite"/>
    </source>
</evidence>
<dbReference type="InterPro" id="IPR024822">
    <property type="entry name" value="Coilin"/>
</dbReference>
<dbReference type="PANTHER" id="PTHR15197">
    <property type="entry name" value="COILIN P80"/>
    <property type="match status" value="1"/>
</dbReference>